<feature type="compositionally biased region" description="Low complexity" evidence="1">
    <location>
        <begin position="91"/>
        <end position="109"/>
    </location>
</feature>
<organism evidence="3 4">
    <name type="scientific">Tothia fuscella</name>
    <dbReference type="NCBI Taxonomy" id="1048955"/>
    <lineage>
        <taxon>Eukaryota</taxon>
        <taxon>Fungi</taxon>
        <taxon>Dikarya</taxon>
        <taxon>Ascomycota</taxon>
        <taxon>Pezizomycotina</taxon>
        <taxon>Dothideomycetes</taxon>
        <taxon>Pleosporomycetidae</taxon>
        <taxon>Venturiales</taxon>
        <taxon>Cylindrosympodiaceae</taxon>
        <taxon>Tothia</taxon>
    </lineage>
</organism>
<keyword evidence="4" id="KW-1185">Reference proteome</keyword>
<reference evidence="3" key="1">
    <citation type="journal article" date="2020" name="Stud. Mycol.">
        <title>101 Dothideomycetes genomes: a test case for predicting lifestyles and emergence of pathogens.</title>
        <authorList>
            <person name="Haridas S."/>
            <person name="Albert R."/>
            <person name="Binder M."/>
            <person name="Bloem J."/>
            <person name="Labutti K."/>
            <person name="Salamov A."/>
            <person name="Andreopoulos B."/>
            <person name="Baker S."/>
            <person name="Barry K."/>
            <person name="Bills G."/>
            <person name="Bluhm B."/>
            <person name="Cannon C."/>
            <person name="Castanera R."/>
            <person name="Culley D."/>
            <person name="Daum C."/>
            <person name="Ezra D."/>
            <person name="Gonzalez J."/>
            <person name="Henrissat B."/>
            <person name="Kuo A."/>
            <person name="Liang C."/>
            <person name="Lipzen A."/>
            <person name="Lutzoni F."/>
            <person name="Magnuson J."/>
            <person name="Mondo S."/>
            <person name="Nolan M."/>
            <person name="Ohm R."/>
            <person name="Pangilinan J."/>
            <person name="Park H.-J."/>
            <person name="Ramirez L."/>
            <person name="Alfaro M."/>
            <person name="Sun H."/>
            <person name="Tritt A."/>
            <person name="Yoshinaga Y."/>
            <person name="Zwiers L.-H."/>
            <person name="Turgeon B."/>
            <person name="Goodwin S."/>
            <person name="Spatafora J."/>
            <person name="Crous P."/>
            <person name="Grigoriev I."/>
        </authorList>
    </citation>
    <scope>NUCLEOTIDE SEQUENCE</scope>
    <source>
        <strain evidence="3">CBS 130266</strain>
    </source>
</reference>
<evidence type="ECO:0000313" key="4">
    <source>
        <dbReference type="Proteomes" id="UP000800235"/>
    </source>
</evidence>
<dbReference type="AlphaFoldDB" id="A0A9P4NIE5"/>
<keyword evidence="2" id="KW-0732">Signal</keyword>
<gene>
    <name evidence="3" type="ORF">EJ08DRAFT_653017</name>
</gene>
<feature type="signal peptide" evidence="2">
    <location>
        <begin position="1"/>
        <end position="18"/>
    </location>
</feature>
<evidence type="ECO:0000313" key="3">
    <source>
        <dbReference type="EMBL" id="KAF2422870.1"/>
    </source>
</evidence>
<name>A0A9P4NIE5_9PEZI</name>
<protein>
    <recommendedName>
        <fullName evidence="5">Extracellular membrane protein CFEM domain-containing protein</fullName>
    </recommendedName>
</protein>
<evidence type="ECO:0008006" key="5">
    <source>
        <dbReference type="Google" id="ProtNLM"/>
    </source>
</evidence>
<dbReference type="EMBL" id="MU007087">
    <property type="protein sequence ID" value="KAF2422870.1"/>
    <property type="molecule type" value="Genomic_DNA"/>
</dbReference>
<evidence type="ECO:0000256" key="1">
    <source>
        <dbReference type="SAM" id="MobiDB-lite"/>
    </source>
</evidence>
<comment type="caution">
    <text evidence="3">The sequence shown here is derived from an EMBL/GenBank/DDBJ whole genome shotgun (WGS) entry which is preliminary data.</text>
</comment>
<dbReference type="Proteomes" id="UP000800235">
    <property type="component" value="Unassembled WGS sequence"/>
</dbReference>
<feature type="region of interest" description="Disordered" evidence="1">
    <location>
        <begin position="87"/>
        <end position="117"/>
    </location>
</feature>
<dbReference type="OrthoDB" id="3767534at2759"/>
<evidence type="ECO:0000256" key="2">
    <source>
        <dbReference type="SAM" id="SignalP"/>
    </source>
</evidence>
<accession>A0A9P4NIE5</accession>
<proteinExistence type="predicted"/>
<sequence length="117" mass="12415">MRLRALVIFIEVLRLAAAQDFANNVPACSVPCLTTAIKDATTCAASDGACIWTFSTYHVMEKCGPDIAVDQVIPAAQKFCGDVISRGDSNSSTISKTATRSTTSATNSIGRQRTEVI</sequence>
<feature type="chain" id="PRO_5040384308" description="Extracellular membrane protein CFEM domain-containing protein" evidence="2">
    <location>
        <begin position="19"/>
        <end position="117"/>
    </location>
</feature>